<dbReference type="Gene3D" id="1.10.10.10">
    <property type="entry name" value="Winged helix-like DNA-binding domain superfamily/Winged helix DNA-binding domain"/>
    <property type="match status" value="1"/>
</dbReference>
<dbReference type="InterPro" id="IPR036390">
    <property type="entry name" value="WH_DNA-bd_sf"/>
</dbReference>
<dbReference type="Pfam" id="PF03288">
    <property type="entry name" value="Pox_D5"/>
    <property type="match status" value="1"/>
</dbReference>
<comment type="caution">
    <text evidence="2">The sequence shown here is derived from an EMBL/GenBank/DDBJ whole genome shotgun (WGS) entry which is preliminary data.</text>
</comment>
<dbReference type="EMBL" id="JAHCLR010000021">
    <property type="protein sequence ID" value="MBS9534251.1"/>
    <property type="molecule type" value="Genomic_DNA"/>
</dbReference>
<gene>
    <name evidence="2" type="ORF">KIH27_11700</name>
</gene>
<dbReference type="SUPFAM" id="SSF46785">
    <property type="entry name" value="Winged helix' DNA-binding domain"/>
    <property type="match status" value="1"/>
</dbReference>
<protein>
    <recommendedName>
        <fullName evidence="1">DNA primase/nucleoside triphosphatase C-terminal domain-containing protein</fullName>
    </recommendedName>
</protein>
<organism evidence="2 3">
    <name type="scientific">Mycolicibacter acidiphilus</name>
    <dbReference type="NCBI Taxonomy" id="2835306"/>
    <lineage>
        <taxon>Bacteria</taxon>
        <taxon>Bacillati</taxon>
        <taxon>Actinomycetota</taxon>
        <taxon>Actinomycetes</taxon>
        <taxon>Mycobacteriales</taxon>
        <taxon>Mycobacteriaceae</taxon>
        <taxon>Mycolicibacter</taxon>
    </lineage>
</organism>
<evidence type="ECO:0000259" key="1">
    <source>
        <dbReference type="Pfam" id="PF03288"/>
    </source>
</evidence>
<keyword evidence="3" id="KW-1185">Reference proteome</keyword>
<sequence length="187" mass="20728">HQSTHSRSGRAAIPDASGAIIKRMVVLETVNKFEDSPDRKLREKLEAELPGIFNWALDGLERLNAQGEFTEPKSSRQLAAEMDEAASPITEFITETCELDEAGFVPRSILYSHWKMWCERNGYFSGSMRHFLAQIRAAYGRKIVESRPGGVGSQQRGFSGVALGDRVIGAENVIRLHSPASQRSKAP</sequence>
<feature type="non-terminal residue" evidence="2">
    <location>
        <position position="1"/>
    </location>
</feature>
<dbReference type="InterPro" id="IPR004968">
    <property type="entry name" value="DNA_primase/NTPase_C"/>
</dbReference>
<evidence type="ECO:0000313" key="2">
    <source>
        <dbReference type="EMBL" id="MBS9534251.1"/>
    </source>
</evidence>
<dbReference type="Proteomes" id="UP001519535">
    <property type="component" value="Unassembled WGS sequence"/>
</dbReference>
<name>A0ABS5RJ25_9MYCO</name>
<feature type="domain" description="DNA primase/nucleoside triphosphatase C-terminal" evidence="1">
    <location>
        <begin position="88"/>
        <end position="135"/>
    </location>
</feature>
<dbReference type="RefSeq" id="WP_250149989.1">
    <property type="nucleotide sequence ID" value="NZ_JAHCLR010000021.1"/>
</dbReference>
<evidence type="ECO:0000313" key="3">
    <source>
        <dbReference type="Proteomes" id="UP001519535"/>
    </source>
</evidence>
<dbReference type="InterPro" id="IPR036388">
    <property type="entry name" value="WH-like_DNA-bd_sf"/>
</dbReference>
<proteinExistence type="predicted"/>
<reference evidence="2 3" key="1">
    <citation type="submission" date="2021-05" db="EMBL/GenBank/DDBJ databases">
        <title>Mycobacterium acidophilum sp. nov., an extremely acid-tolerant member of the genus Mycobacterium.</title>
        <authorList>
            <person name="Xia J."/>
        </authorList>
    </citation>
    <scope>NUCLEOTIDE SEQUENCE [LARGE SCALE GENOMIC DNA]</scope>
    <source>
        <strain evidence="2 3">M1</strain>
    </source>
</reference>
<accession>A0ABS5RJ25</accession>